<organism evidence="4 5">
    <name type="scientific">Aurantiacibacter sediminis</name>
    <dbReference type="NCBI Taxonomy" id="2793064"/>
    <lineage>
        <taxon>Bacteria</taxon>
        <taxon>Pseudomonadati</taxon>
        <taxon>Pseudomonadota</taxon>
        <taxon>Alphaproteobacteria</taxon>
        <taxon>Sphingomonadales</taxon>
        <taxon>Erythrobacteraceae</taxon>
        <taxon>Aurantiacibacter</taxon>
    </lineage>
</organism>
<dbReference type="Gene3D" id="3.40.30.10">
    <property type="entry name" value="Glutaredoxin"/>
    <property type="match status" value="1"/>
</dbReference>
<dbReference type="RefSeq" id="WP_197921979.1">
    <property type="nucleotide sequence ID" value="NZ_CAWPTA010000009.1"/>
</dbReference>
<dbReference type="PROSITE" id="PS00194">
    <property type="entry name" value="THIOREDOXIN_1"/>
    <property type="match status" value="1"/>
</dbReference>
<comment type="caution">
    <text evidence="4">The sequence shown here is derived from an EMBL/GenBank/DDBJ whole genome shotgun (WGS) entry which is preliminary data.</text>
</comment>
<dbReference type="Proteomes" id="UP000602442">
    <property type="component" value="Unassembled WGS sequence"/>
</dbReference>
<dbReference type="InterPro" id="IPR013766">
    <property type="entry name" value="Thioredoxin_domain"/>
</dbReference>
<evidence type="ECO:0000256" key="1">
    <source>
        <dbReference type="ARBA" id="ARBA00023284"/>
    </source>
</evidence>
<evidence type="ECO:0000313" key="5">
    <source>
        <dbReference type="Proteomes" id="UP000602442"/>
    </source>
</evidence>
<evidence type="ECO:0000256" key="2">
    <source>
        <dbReference type="SAM" id="SignalP"/>
    </source>
</evidence>
<keyword evidence="1" id="KW-0676">Redox-active center</keyword>
<dbReference type="PROSITE" id="PS51352">
    <property type="entry name" value="THIOREDOXIN_2"/>
    <property type="match status" value="1"/>
</dbReference>
<protein>
    <submittedName>
        <fullName evidence="4">Thioredoxin family protein</fullName>
    </submittedName>
</protein>
<gene>
    <name evidence="4" type="ORF">I5L03_11695</name>
</gene>
<evidence type="ECO:0000259" key="3">
    <source>
        <dbReference type="PROSITE" id="PS51352"/>
    </source>
</evidence>
<name>A0ABS0N647_9SPHN</name>
<accession>A0ABS0N647</accession>
<keyword evidence="2" id="KW-0732">Signal</keyword>
<keyword evidence="5" id="KW-1185">Reference proteome</keyword>
<dbReference type="EMBL" id="JAEANY010000004">
    <property type="protein sequence ID" value="MBH5323245.1"/>
    <property type="molecule type" value="Genomic_DNA"/>
</dbReference>
<dbReference type="Pfam" id="PF00085">
    <property type="entry name" value="Thioredoxin"/>
    <property type="match status" value="1"/>
</dbReference>
<sequence length="131" mass="14689">MSKFKTLFLAIAALFAAIPVAASAQASLVEYSASSFRAAQEEGRIIIVDVHAEWCPTCRAQQPILNELRNDPRLADALFVRVDYDSDRAFLRAHRIPRQSTILIFNGREEAARSIAETNRNRLRSFVLGNI</sequence>
<dbReference type="CDD" id="cd02947">
    <property type="entry name" value="TRX_family"/>
    <property type="match status" value="1"/>
</dbReference>
<proteinExistence type="predicted"/>
<reference evidence="4 5" key="1">
    <citation type="submission" date="2020-11" db="EMBL/GenBank/DDBJ databases">
        <title>Erythrobacter sediminis sp. nov., a marine bacterium from a tidal flat of Garorim Bay.</title>
        <authorList>
            <person name="Kim D."/>
            <person name="Yoo Y."/>
            <person name="Kim J.-J."/>
        </authorList>
    </citation>
    <scope>NUCLEOTIDE SEQUENCE [LARGE SCALE GENOMIC DNA]</scope>
    <source>
        <strain evidence="4 5">JGD-13</strain>
    </source>
</reference>
<feature type="domain" description="Thioredoxin" evidence="3">
    <location>
        <begin position="9"/>
        <end position="131"/>
    </location>
</feature>
<dbReference type="SUPFAM" id="SSF52833">
    <property type="entry name" value="Thioredoxin-like"/>
    <property type="match status" value="1"/>
</dbReference>
<feature type="signal peptide" evidence="2">
    <location>
        <begin position="1"/>
        <end position="24"/>
    </location>
</feature>
<evidence type="ECO:0000313" key="4">
    <source>
        <dbReference type="EMBL" id="MBH5323245.1"/>
    </source>
</evidence>
<dbReference type="InterPro" id="IPR036249">
    <property type="entry name" value="Thioredoxin-like_sf"/>
</dbReference>
<dbReference type="InterPro" id="IPR017937">
    <property type="entry name" value="Thioredoxin_CS"/>
</dbReference>
<feature type="chain" id="PRO_5046737311" evidence="2">
    <location>
        <begin position="25"/>
        <end position="131"/>
    </location>
</feature>